<comment type="caution">
    <text evidence="2">The sequence shown here is derived from an EMBL/GenBank/DDBJ whole genome shotgun (WGS) entry which is preliminary data.</text>
</comment>
<gene>
    <name evidence="2" type="ORF">PG986_009481</name>
</gene>
<feature type="region of interest" description="Disordered" evidence="1">
    <location>
        <begin position="94"/>
        <end position="122"/>
    </location>
</feature>
<organism evidence="2 3">
    <name type="scientific">Apiospora aurea</name>
    <dbReference type="NCBI Taxonomy" id="335848"/>
    <lineage>
        <taxon>Eukaryota</taxon>
        <taxon>Fungi</taxon>
        <taxon>Dikarya</taxon>
        <taxon>Ascomycota</taxon>
        <taxon>Pezizomycotina</taxon>
        <taxon>Sordariomycetes</taxon>
        <taxon>Xylariomycetidae</taxon>
        <taxon>Amphisphaeriales</taxon>
        <taxon>Apiosporaceae</taxon>
        <taxon>Apiospora</taxon>
    </lineage>
</organism>
<accession>A0ABR1Q829</accession>
<proteinExistence type="predicted"/>
<evidence type="ECO:0000313" key="2">
    <source>
        <dbReference type="EMBL" id="KAK7948595.1"/>
    </source>
</evidence>
<dbReference type="RefSeq" id="XP_066698101.1">
    <property type="nucleotide sequence ID" value="XM_066845703.1"/>
</dbReference>
<name>A0ABR1Q829_9PEZI</name>
<dbReference type="EMBL" id="JAQQWE010000006">
    <property type="protein sequence ID" value="KAK7948595.1"/>
    <property type="molecule type" value="Genomic_DNA"/>
</dbReference>
<keyword evidence="3" id="KW-1185">Reference proteome</keyword>
<evidence type="ECO:0000313" key="3">
    <source>
        <dbReference type="Proteomes" id="UP001391051"/>
    </source>
</evidence>
<evidence type="ECO:0000256" key="1">
    <source>
        <dbReference type="SAM" id="MobiDB-lite"/>
    </source>
</evidence>
<protein>
    <submittedName>
        <fullName evidence="2">Uncharacterized protein</fullName>
    </submittedName>
</protein>
<feature type="compositionally biased region" description="Polar residues" evidence="1">
    <location>
        <begin position="112"/>
        <end position="122"/>
    </location>
</feature>
<reference evidence="2 3" key="1">
    <citation type="submission" date="2023-01" db="EMBL/GenBank/DDBJ databases">
        <title>Analysis of 21 Apiospora genomes using comparative genomics revels a genus with tremendous synthesis potential of carbohydrate active enzymes and secondary metabolites.</title>
        <authorList>
            <person name="Sorensen T."/>
        </authorList>
    </citation>
    <scope>NUCLEOTIDE SEQUENCE [LARGE SCALE GENOMIC DNA]</scope>
    <source>
        <strain evidence="2 3">CBS 24483</strain>
    </source>
</reference>
<dbReference type="GeneID" id="92078765"/>
<dbReference type="Proteomes" id="UP001391051">
    <property type="component" value="Unassembled WGS sequence"/>
</dbReference>
<sequence length="122" mass="13020">MKFGVVSVVSWALKCLGKRACSLGCDPGESKQERAYQSEPPNLIVAHTGRATLQQIDSIDDKPLSANSQELVLFGKPQLGGNGGADLLTQIQQTPFEAKRAPPLSRPKAAGHTSQPTQHTKS</sequence>